<dbReference type="HOGENOM" id="CLU_672773_0_0_1"/>
<name>A0A067SA86_GALM3</name>
<dbReference type="Pfam" id="PF12937">
    <property type="entry name" value="F-box-like"/>
    <property type="match status" value="1"/>
</dbReference>
<gene>
    <name evidence="2" type="ORF">GALMADRAFT_1063002</name>
</gene>
<protein>
    <recommendedName>
        <fullName evidence="1">F-box domain-containing protein</fullName>
    </recommendedName>
</protein>
<keyword evidence="3" id="KW-1185">Reference proteome</keyword>
<feature type="domain" description="F-box" evidence="1">
    <location>
        <begin position="107"/>
        <end position="161"/>
    </location>
</feature>
<sequence length="409" mass="46188">MYPAPRNRRLSRIIGFLDNAFTRPNVDKAPISPVPHLLKSNTAPTEQERQKIEECLCVTRGQAVNLQELLQGNRSFDDSEQSQIVRDLHFTETFIFTHQSLLSLLRILPDELLVLIFLFCLPDLDSQPWGPRPWSTIPSFRLSQVCSKWRSIALDTPNLWNILGDVRVNSKTAKRGRHSHLAFLKELLQRSRSTDLWIYVSTTGRDYAEGKHPVLDLLVKYEARWAAFGISSSISTVKAICEPASATRRPYLSLTRLRKLYLNGRMGTTIPKIVGFAHAPMLTEVSVSGMCPQGFLLPYKTLRVYKEGTLGQPYDRRSKLPEVLANASGLEELELWELAMPTRATETTPLVLPNLKRLLMNPDTHFSFQANAATLLDTLVLPALKELNAPCLCICKSYFFGILPSLRAS</sequence>
<accession>A0A067SA86</accession>
<dbReference type="OrthoDB" id="3365698at2759"/>
<organism evidence="2 3">
    <name type="scientific">Galerina marginata (strain CBS 339.88)</name>
    <dbReference type="NCBI Taxonomy" id="685588"/>
    <lineage>
        <taxon>Eukaryota</taxon>
        <taxon>Fungi</taxon>
        <taxon>Dikarya</taxon>
        <taxon>Basidiomycota</taxon>
        <taxon>Agaricomycotina</taxon>
        <taxon>Agaricomycetes</taxon>
        <taxon>Agaricomycetidae</taxon>
        <taxon>Agaricales</taxon>
        <taxon>Agaricineae</taxon>
        <taxon>Strophariaceae</taxon>
        <taxon>Galerina</taxon>
    </lineage>
</organism>
<dbReference type="InterPro" id="IPR001810">
    <property type="entry name" value="F-box_dom"/>
</dbReference>
<reference evidence="3" key="1">
    <citation type="journal article" date="2014" name="Proc. Natl. Acad. Sci. U.S.A.">
        <title>Extensive sampling of basidiomycete genomes demonstrates inadequacy of the white-rot/brown-rot paradigm for wood decay fungi.</title>
        <authorList>
            <person name="Riley R."/>
            <person name="Salamov A.A."/>
            <person name="Brown D.W."/>
            <person name="Nagy L.G."/>
            <person name="Floudas D."/>
            <person name="Held B.W."/>
            <person name="Levasseur A."/>
            <person name="Lombard V."/>
            <person name="Morin E."/>
            <person name="Otillar R."/>
            <person name="Lindquist E.A."/>
            <person name="Sun H."/>
            <person name="LaButti K.M."/>
            <person name="Schmutz J."/>
            <person name="Jabbour D."/>
            <person name="Luo H."/>
            <person name="Baker S.E."/>
            <person name="Pisabarro A.G."/>
            <person name="Walton J.D."/>
            <person name="Blanchette R.A."/>
            <person name="Henrissat B."/>
            <person name="Martin F."/>
            <person name="Cullen D."/>
            <person name="Hibbett D.S."/>
            <person name="Grigoriev I.V."/>
        </authorList>
    </citation>
    <scope>NUCLEOTIDE SEQUENCE [LARGE SCALE GENOMIC DNA]</scope>
    <source>
        <strain evidence="3">CBS 339.88</strain>
    </source>
</reference>
<dbReference type="Gene3D" id="1.20.1280.50">
    <property type="match status" value="1"/>
</dbReference>
<evidence type="ECO:0000313" key="3">
    <source>
        <dbReference type="Proteomes" id="UP000027222"/>
    </source>
</evidence>
<dbReference type="EMBL" id="KL142412">
    <property type="protein sequence ID" value="KDR67810.1"/>
    <property type="molecule type" value="Genomic_DNA"/>
</dbReference>
<dbReference type="AlphaFoldDB" id="A0A067SA86"/>
<dbReference type="Proteomes" id="UP000027222">
    <property type="component" value="Unassembled WGS sequence"/>
</dbReference>
<evidence type="ECO:0000313" key="2">
    <source>
        <dbReference type="EMBL" id="KDR67810.1"/>
    </source>
</evidence>
<proteinExistence type="predicted"/>
<evidence type="ECO:0000259" key="1">
    <source>
        <dbReference type="Pfam" id="PF12937"/>
    </source>
</evidence>